<dbReference type="PANTHER" id="PTHR40047:SF1">
    <property type="entry name" value="UPF0703 PROTEIN YCGQ"/>
    <property type="match status" value="1"/>
</dbReference>
<dbReference type="InterPro" id="IPR015402">
    <property type="entry name" value="DUF1980"/>
</dbReference>
<dbReference type="NCBIfam" id="TIGR03943">
    <property type="entry name" value="TIGR03943 family putative permease subunit"/>
    <property type="match status" value="1"/>
</dbReference>
<keyword evidence="5" id="KW-1185">Reference proteome</keyword>
<dbReference type="PANTHER" id="PTHR40047">
    <property type="entry name" value="UPF0703 PROTEIN YCGQ"/>
    <property type="match status" value="1"/>
</dbReference>
<reference evidence="4 5" key="1">
    <citation type="submission" date="2020-04" db="EMBL/GenBank/DDBJ databases">
        <authorList>
            <person name="Basu S."/>
            <person name="Maruthanayagam V."/>
            <person name="Chakraborty S."/>
            <person name="Pramanik A."/>
            <person name="Mukherjee J."/>
            <person name="Brink B."/>
        </authorList>
    </citation>
    <scope>NUCLEOTIDE SEQUENCE [LARGE SCALE GENOMIC DNA]</scope>
    <source>
        <strain evidence="4 5">AP17</strain>
    </source>
</reference>
<evidence type="ECO:0000313" key="5">
    <source>
        <dbReference type="Proteomes" id="UP000500857"/>
    </source>
</evidence>
<name>A0A6H1TTJ2_9CYAN</name>
<feature type="transmembrane region" description="Helical" evidence="1">
    <location>
        <begin position="12"/>
        <end position="35"/>
    </location>
</feature>
<feature type="transmembrane region" description="Helical" evidence="1">
    <location>
        <begin position="99"/>
        <end position="119"/>
    </location>
</feature>
<dbReference type="EMBL" id="CP051167">
    <property type="protein sequence ID" value="QIZ69270.1"/>
    <property type="molecule type" value="Genomic_DNA"/>
</dbReference>
<dbReference type="RefSeq" id="WP_168567427.1">
    <property type="nucleotide sequence ID" value="NZ_CP051167.1"/>
</dbReference>
<evidence type="ECO:0000313" key="4">
    <source>
        <dbReference type="EMBL" id="QIZ69270.1"/>
    </source>
</evidence>
<dbReference type="InterPro" id="IPR052955">
    <property type="entry name" value="UPF0703_membrane_permease"/>
</dbReference>
<sequence length="269" mass="30044">MSAPFPKLSSWFRMNAAVEFLAVLLWGVLLVKYWVTGELNILIHPNYFALTVIGGVVLLVLAGWKVWEWIAWGRSRWGRTSGNNGAAASGNEQLQHISLFPPGWSAAILLTAAIMGLIFEPRVFSSDKALNRGIEDFMPITQVKAQAFGKATSPEDRSLVDWVRTLSVYPEPDAYSGQPVKVTGFVIHPPELGEEYLLLARYIITCCAADAYPIGLPVKLPKNRSAYPSDSWLEVRGKMITETFDDRRQLTIEAEAIAQIEQPKNPYEY</sequence>
<evidence type="ECO:0000259" key="3">
    <source>
        <dbReference type="Pfam" id="PF21537"/>
    </source>
</evidence>
<feature type="transmembrane region" description="Helical" evidence="1">
    <location>
        <begin position="47"/>
        <end position="67"/>
    </location>
</feature>
<gene>
    <name evidence="4" type="ORF">HCG48_00570</name>
</gene>
<evidence type="ECO:0000256" key="1">
    <source>
        <dbReference type="SAM" id="Phobius"/>
    </source>
</evidence>
<accession>A0A6H1TTJ2</accession>
<protein>
    <submittedName>
        <fullName evidence="4">TIGR03943 family protein</fullName>
    </submittedName>
</protein>
<dbReference type="InterPro" id="IPR048447">
    <property type="entry name" value="DUF1980_C"/>
</dbReference>
<dbReference type="AlphaFoldDB" id="A0A6H1TTJ2"/>
<dbReference type="KEGG" id="oxy:HCG48_00570"/>
<feature type="domain" description="DUF1980" evidence="2">
    <location>
        <begin position="19"/>
        <end position="134"/>
    </location>
</feature>
<dbReference type="Pfam" id="PF09323">
    <property type="entry name" value="DUF1980"/>
    <property type="match status" value="1"/>
</dbReference>
<proteinExistence type="predicted"/>
<feature type="domain" description="DUF1980" evidence="3">
    <location>
        <begin position="167"/>
        <end position="269"/>
    </location>
</feature>
<dbReference type="Pfam" id="PF21537">
    <property type="entry name" value="DUF1980_C"/>
    <property type="match status" value="1"/>
</dbReference>
<organism evidence="4 5">
    <name type="scientific">Oxynema aestuarii AP17</name>
    <dbReference type="NCBI Taxonomy" id="2064643"/>
    <lineage>
        <taxon>Bacteria</taxon>
        <taxon>Bacillati</taxon>
        <taxon>Cyanobacteriota</taxon>
        <taxon>Cyanophyceae</taxon>
        <taxon>Oscillatoriophycideae</taxon>
        <taxon>Oscillatoriales</taxon>
        <taxon>Oscillatoriaceae</taxon>
        <taxon>Oxynema</taxon>
        <taxon>Oxynema aestuarii</taxon>
    </lineage>
</organism>
<keyword evidence="1" id="KW-0812">Transmembrane</keyword>
<dbReference type="InterPro" id="IPR048493">
    <property type="entry name" value="DUF1980_N"/>
</dbReference>
<keyword evidence="1" id="KW-1133">Transmembrane helix</keyword>
<keyword evidence="1" id="KW-0472">Membrane</keyword>
<evidence type="ECO:0000259" key="2">
    <source>
        <dbReference type="Pfam" id="PF09323"/>
    </source>
</evidence>
<dbReference type="Proteomes" id="UP000500857">
    <property type="component" value="Chromosome"/>
</dbReference>